<dbReference type="GO" id="GO:0005730">
    <property type="term" value="C:nucleolus"/>
    <property type="evidence" value="ECO:0007669"/>
    <property type="project" value="TreeGrafter"/>
</dbReference>
<dbReference type="PANTHER" id="PTHR48030:SF3">
    <property type="entry name" value="SPLICING FACTOR 3B SUBUNIT 4"/>
    <property type="match status" value="1"/>
</dbReference>
<dbReference type="GO" id="GO:0003723">
    <property type="term" value="F:RNA binding"/>
    <property type="evidence" value="ECO:0007669"/>
    <property type="project" value="UniProtKB-UniRule"/>
</dbReference>
<dbReference type="SMART" id="SM00360">
    <property type="entry name" value="RRM"/>
    <property type="match status" value="2"/>
</dbReference>
<reference evidence="4" key="1">
    <citation type="journal article" date="2012" name="Proc. Natl. Acad. Sci. U.S.A.">
        <title>Antigenic diversity is generated by distinct evolutionary mechanisms in African trypanosome species.</title>
        <authorList>
            <person name="Jackson A.P."/>
            <person name="Berry A."/>
            <person name="Aslett M."/>
            <person name="Allison H.C."/>
            <person name="Burton P."/>
            <person name="Vavrova-Anderson J."/>
            <person name="Brown R."/>
            <person name="Browne H."/>
            <person name="Corton N."/>
            <person name="Hauser H."/>
            <person name="Gamble J."/>
            <person name="Gilderthorp R."/>
            <person name="Marcello L."/>
            <person name="McQuillan J."/>
            <person name="Otto T.D."/>
            <person name="Quail M.A."/>
            <person name="Sanders M.J."/>
            <person name="van Tonder A."/>
            <person name="Ginger M.L."/>
            <person name="Field M.C."/>
            <person name="Barry J.D."/>
            <person name="Hertz-Fowler C."/>
            <person name="Berriman M."/>
        </authorList>
    </citation>
    <scope>NUCLEOTIDE SEQUENCE</scope>
    <source>
        <strain evidence="4">Y486</strain>
    </source>
</reference>
<evidence type="ECO:0000256" key="1">
    <source>
        <dbReference type="PROSITE-ProRule" id="PRU00176"/>
    </source>
</evidence>
<evidence type="ECO:0000313" key="4">
    <source>
        <dbReference type="EMBL" id="CCC47295.1"/>
    </source>
</evidence>
<dbReference type="PANTHER" id="PTHR48030">
    <property type="entry name" value="SPLICING FACTOR 3B SUBUNIT 4"/>
    <property type="match status" value="1"/>
</dbReference>
<dbReference type="EMBL" id="HE573019">
    <property type="protein sequence ID" value="CCC47295.1"/>
    <property type="molecule type" value="Genomic_DNA"/>
</dbReference>
<dbReference type="InterPro" id="IPR035979">
    <property type="entry name" value="RBD_domain_sf"/>
</dbReference>
<evidence type="ECO:0000259" key="3">
    <source>
        <dbReference type="PROSITE" id="PS50102"/>
    </source>
</evidence>
<feature type="domain" description="RRM" evidence="3">
    <location>
        <begin position="10"/>
        <end position="92"/>
    </location>
</feature>
<organism evidence="4">
    <name type="scientific">Trypanosoma vivax (strain Y486)</name>
    <dbReference type="NCBI Taxonomy" id="1055687"/>
    <lineage>
        <taxon>Eukaryota</taxon>
        <taxon>Discoba</taxon>
        <taxon>Euglenozoa</taxon>
        <taxon>Kinetoplastea</taxon>
        <taxon>Metakinetoplastina</taxon>
        <taxon>Trypanosomatida</taxon>
        <taxon>Trypanosomatidae</taxon>
        <taxon>Trypanosoma</taxon>
        <taxon>Duttonella</taxon>
    </lineage>
</organism>
<dbReference type="PROSITE" id="PS50102">
    <property type="entry name" value="RRM"/>
    <property type="match status" value="2"/>
</dbReference>
<dbReference type="OMA" id="IVWELMI"/>
<feature type="compositionally biased region" description="Basic and acidic residues" evidence="2">
    <location>
        <begin position="222"/>
        <end position="237"/>
    </location>
</feature>
<evidence type="ECO:0000256" key="2">
    <source>
        <dbReference type="SAM" id="MobiDB-lite"/>
    </source>
</evidence>
<dbReference type="Pfam" id="PF00076">
    <property type="entry name" value="RRM_1"/>
    <property type="match status" value="2"/>
</dbReference>
<dbReference type="Gene3D" id="3.30.70.330">
    <property type="match status" value="2"/>
</dbReference>
<dbReference type="GO" id="GO:0048026">
    <property type="term" value="P:positive regulation of mRNA splicing, via spliceosome"/>
    <property type="evidence" value="ECO:0007669"/>
    <property type="project" value="TreeGrafter"/>
</dbReference>
<gene>
    <name evidence="4" type="ORF">TVY486_0304660</name>
</gene>
<dbReference type="InterPro" id="IPR052084">
    <property type="entry name" value="SF3B4_spliceosome_assoc"/>
</dbReference>
<dbReference type="GO" id="GO:0071011">
    <property type="term" value="C:precatalytic spliceosome"/>
    <property type="evidence" value="ECO:0007669"/>
    <property type="project" value="TreeGrafter"/>
</dbReference>
<sequence length="258" mass="29919">MSLFKREDLRRVFFSDLSEHCNEDLIHELCVQFGPVANITWPTTNNLGGAQQMTFCFVDFYSAEDAKYCYEALYRSNMKLFNKTVRVSHASTEMELKESGARVHSRRDVHALHEIGAKVVVRGVDPTVTEFELTSFFSQFGRFAVPPRMLRDFEGNFRGTVILSYDDFASSDRVIEEMHQKVYRDRPISVSYAELLDGSGRLHGSEEERANAALFREEARKHAERIAREQQEHERERARRRQQNVAWASGIDPYGRPR</sequence>
<accession>G0TTL4</accession>
<dbReference type="VEuPathDB" id="TriTrypDB:TvY486_0304660"/>
<dbReference type="AlphaFoldDB" id="G0TTL4"/>
<protein>
    <submittedName>
        <fullName evidence="4">Putative RNA-binding protein</fullName>
    </submittedName>
</protein>
<dbReference type="InterPro" id="IPR000504">
    <property type="entry name" value="RRM_dom"/>
</dbReference>
<feature type="domain" description="RRM" evidence="3">
    <location>
        <begin position="117"/>
        <end position="195"/>
    </location>
</feature>
<name>G0TTL4_TRYVY</name>
<dbReference type="SUPFAM" id="SSF54928">
    <property type="entry name" value="RNA-binding domain, RBD"/>
    <property type="match status" value="1"/>
</dbReference>
<dbReference type="InterPro" id="IPR012677">
    <property type="entry name" value="Nucleotide-bd_a/b_plait_sf"/>
</dbReference>
<keyword evidence="1" id="KW-0694">RNA-binding</keyword>
<feature type="region of interest" description="Disordered" evidence="2">
    <location>
        <begin position="222"/>
        <end position="258"/>
    </location>
</feature>
<proteinExistence type="predicted"/>